<proteinExistence type="predicted"/>
<gene>
    <name evidence="1" type="ORF">EXIGLDRAFT_644588</name>
</gene>
<accession>A0A165JPG1</accession>
<dbReference type="PANTHER" id="PTHR35895">
    <property type="entry name" value="CHROMOSOME 16, WHOLE GENOME SHOTGUN SEQUENCE"/>
    <property type="match status" value="1"/>
</dbReference>
<reference evidence="1 2" key="1">
    <citation type="journal article" date="2016" name="Mol. Biol. Evol.">
        <title>Comparative Genomics of Early-Diverging Mushroom-Forming Fungi Provides Insights into the Origins of Lignocellulose Decay Capabilities.</title>
        <authorList>
            <person name="Nagy L.G."/>
            <person name="Riley R."/>
            <person name="Tritt A."/>
            <person name="Adam C."/>
            <person name="Daum C."/>
            <person name="Floudas D."/>
            <person name="Sun H."/>
            <person name="Yadav J.S."/>
            <person name="Pangilinan J."/>
            <person name="Larsson K.H."/>
            <person name="Matsuura K."/>
            <person name="Barry K."/>
            <person name="Labutti K."/>
            <person name="Kuo R."/>
            <person name="Ohm R.A."/>
            <person name="Bhattacharya S.S."/>
            <person name="Shirouzu T."/>
            <person name="Yoshinaga Y."/>
            <person name="Martin F.M."/>
            <person name="Grigoriev I.V."/>
            <person name="Hibbett D.S."/>
        </authorList>
    </citation>
    <scope>NUCLEOTIDE SEQUENCE [LARGE SCALE GENOMIC DNA]</scope>
    <source>
        <strain evidence="1 2">HHB12029</strain>
    </source>
</reference>
<dbReference type="InterPro" id="IPR046368">
    <property type="entry name" value="Tag1"/>
</dbReference>
<dbReference type="InterPro" id="IPR022185">
    <property type="entry name" value="DUF3712"/>
</dbReference>
<organism evidence="1 2">
    <name type="scientific">Exidia glandulosa HHB12029</name>
    <dbReference type="NCBI Taxonomy" id="1314781"/>
    <lineage>
        <taxon>Eukaryota</taxon>
        <taxon>Fungi</taxon>
        <taxon>Dikarya</taxon>
        <taxon>Basidiomycota</taxon>
        <taxon>Agaricomycotina</taxon>
        <taxon>Agaricomycetes</taxon>
        <taxon>Auriculariales</taxon>
        <taxon>Exidiaceae</taxon>
        <taxon>Exidia</taxon>
    </lineage>
</organism>
<dbReference type="EMBL" id="KV425962">
    <property type="protein sequence ID" value="KZV95146.1"/>
    <property type="molecule type" value="Genomic_DNA"/>
</dbReference>
<dbReference type="InParanoid" id="A0A165JPG1"/>
<dbReference type="STRING" id="1314781.A0A165JPG1"/>
<evidence type="ECO:0000313" key="2">
    <source>
        <dbReference type="Proteomes" id="UP000077266"/>
    </source>
</evidence>
<dbReference type="Proteomes" id="UP000077266">
    <property type="component" value="Unassembled WGS sequence"/>
</dbReference>
<dbReference type="PANTHER" id="PTHR35895:SF1">
    <property type="entry name" value="LIPID-BINDING SERUM GLYCOPROTEIN C-TERMINAL DOMAIN-CONTAINING PROTEIN"/>
    <property type="match status" value="1"/>
</dbReference>
<dbReference type="OrthoDB" id="10039566at2759"/>
<dbReference type="GO" id="GO:0000329">
    <property type="term" value="C:fungal-type vacuole membrane"/>
    <property type="evidence" value="ECO:0007669"/>
    <property type="project" value="InterPro"/>
</dbReference>
<dbReference type="Pfam" id="PF12505">
    <property type="entry name" value="DUF3712"/>
    <property type="match status" value="6"/>
</dbReference>
<keyword evidence="2" id="KW-1185">Reference proteome</keyword>
<protein>
    <submittedName>
        <fullName evidence="1">Uncharacterized protein</fullName>
    </submittedName>
</protein>
<sequence>MIFVLLYPVVKAIAQLVVNRSVLNVERARIISPSNGSFILNMTGVVTHTGIFSAVITFTKPMNVTWIDGEPDSDNKRPLGYMSLDALHASHKRATLDQQSMFYVTDQEAFGDFTAAMITRPNFTWLLESDDLAVRALQFPTSHGVKFRKVTTLPGINNFNGNVRLVDFQLPKDDPEGGITFSATTELNNPSPFDVALGTAIFDLTFKGVALGTGTSKNTQLIPGPNNITLEGRLIPHNVTSELDLLSELFTTYLNGESAPVVAKGVSTLQTDGSEISWLSQGLKELSINVPFQAPNPINPIRAIDIGYLDLAFTPETAWNPETSSNKVEAQMVLPFGFTIDITELSNQFAIVQDGKDVASLKTPPSASKSDIKVMSTTLTQGNINITLQESPLVVGNGAHATFSKFNADLTNSTKSVFQLVGSSRAVTTLPIGKLVLDPIKFNVTSGLNGLQGLKDDTVVVAVDVLGGEQSHMNLGLTLAIFNPSSLNLNTGDLTLQLLKDGSVIGTTLLPKLNLLMGNNTLQANGAFTPNANAAGKQVLNDFVAGKDTEVQVRGYSGSTQVPSLLEAFQGLELGTTLPGLNTSLLKAAALKVLPTTGHGDNIAHVTVDLNNPFTAGLQVQHIRATVKAHGITLGKIDSSASFAAKGKSVTTSPQQNIDLNLDPSSIFTVTRDLALDAGLNTQQLDGIVQIGGYQYVTPARATRDLYRGKRNIYTGFDLPSFVDKAFKQLKSDVVLSTDVLIGDYATTIEFTQEGLPTATDESLNLLLPILAQPIVQKLVSGSVLGISTVMITDPAETSFKTVLKGSITNAGPFDASINFGEGLTISWNGAPLGKIAMPPVKLVGDVGATLDLTASFQVADVGHLTEFTKTLLTQESFEWEIAGENLTVNALGIDVNGISLPTKKVTLKGMNGLKGGVVINSFDLPSNDPAGGIHLTLNTTVTNPAQVGVSLDGITFQNFYKSTHLGPASSVGAFNLLPQSSFDLALVGRLIPQEQQSGLDDVSQIFTDFVHGKSSDVTVNGDSSQPAVSWLSNGLKALSIATVLPSQGQLEVLTAIDLHELTLRFTPETAFAPMSSSKSTTAAFQLPFAFPIDLVAVQQDIHVGLGGNKDIAILHIPKTPSKTNVETRILSLAFDKVPFAVNSGQQGNFEQFLAQTTTSESITFELSGSVIAADAQTGVGLLTLKDIAFDLSTTLAGLQGLNARPAVVSNLDVNHGFSDFLLIKVDTELFNPSNITIVTGDVAFALQFNQHTIGTADLADLTLIPGGANYSTDVHYSPQGDNVPSGQLLLENFLQGVDSLTTILGTTSTTPVESLKLALSQIKLGAEIPALHQNLITAATIVIPDDIAKTSIAQTTFDLSNPFTASINLLVVGANASYEGISLGAIEHVDRRSNPVSAQGHTKITSPVLPLHFNTNPLDIIKLLARRSAETSISLGPLPALFQVVLENPNVDLPIVATVDHDSPACVSGQQFDVNGAILNVLKGMKVRLDVQSTVALDQYVTDLAFVQNDVPAITDETALNLIGVVAPPIVQRLVDVASLKFTEANITNITNDGFDLGLVGSLTGTGPLDAQIAFVEPVNVAWQGRKIATIALPPVCAAANAGVPNYVTSGHLTISDQAAFTEFATFLLHNEEFDWEISTEALRVTALGTHFDNVALKKTVTLRAFNGLPGVTISNFQLPSDDPAGGITISTDSLIPSPAQLGINLGTVTFNSFFEGTLVGPLSASQLSLAPLSTTRSHLAGRIVPQTGDDLQTIGKLFTNFLAGENQTLSVVGASVDPCSCGKPVNWLSTAFKTLTLQVILPGQKFTIIESIEITDLEIVMTEQSQAFAPLSSSKHTLAQYKNPFGFSLQVVESAQTLTISSHGLDAAQLVIPSSPVEAGVSTGNLAPLVITFNNLPLKALNPAAFAGFFALVTDTASVVAELSGTADVVAKTAIGNVPIGDIGFDVQSTLKGINSFGHTVGISDVKVTGSGGAGGNQFITIPLTTEITNPSNISLETVDLNLPVFYKDVFVGRTAIKNFDLVPGTNTLPAEFHYMPEDKNNTIAQSFITAYLQESEDIPLTIKGDSATSPFASLGPALSGVTLNGAVPGIGALLIKHIEVLISLETLVTNEVVVNFDVENPLDAELKIAFLQVDSGLDGITYAHFDVEFDNYVIPAHGTVNSGNVPHVVLPQGALITLGIIPRGVLDVFLATTSIIGPGGYAIPWMHYQQANVPASYQLDLGFGALKTSDPAELRSAVESFMHRNATQSLSVGAASVSSAASSAAQGASTAAATLSQTAASFATSAVEAATSAFSTATALLEHVIPTSPATATTTA</sequence>
<evidence type="ECO:0000313" key="1">
    <source>
        <dbReference type="EMBL" id="KZV95146.1"/>
    </source>
</evidence>
<name>A0A165JPG1_EXIGL</name>
<dbReference type="Gene3D" id="2.60.40.1820">
    <property type="match status" value="1"/>
</dbReference>